<keyword evidence="3" id="KW-1185">Reference proteome</keyword>
<gene>
    <name evidence="2" type="ORF">E2C01_089682</name>
</gene>
<protein>
    <submittedName>
        <fullName evidence="2">Uncharacterized protein</fullName>
    </submittedName>
</protein>
<reference evidence="2 3" key="1">
    <citation type="submission" date="2019-05" db="EMBL/GenBank/DDBJ databases">
        <title>Another draft genome of Portunus trituberculatus and its Hox gene families provides insights of decapod evolution.</title>
        <authorList>
            <person name="Jeong J.-H."/>
            <person name="Song I."/>
            <person name="Kim S."/>
            <person name="Choi T."/>
            <person name="Kim D."/>
            <person name="Ryu S."/>
            <person name="Kim W."/>
        </authorList>
    </citation>
    <scope>NUCLEOTIDE SEQUENCE [LARGE SCALE GENOMIC DNA]</scope>
    <source>
        <tissue evidence="2">Muscle</tissue>
    </source>
</reference>
<name>A0A5B7JCP6_PORTR</name>
<feature type="compositionally biased region" description="Polar residues" evidence="1">
    <location>
        <begin position="1"/>
        <end position="14"/>
    </location>
</feature>
<dbReference type="EMBL" id="VSRR010098843">
    <property type="protein sequence ID" value="MPC94510.1"/>
    <property type="molecule type" value="Genomic_DNA"/>
</dbReference>
<organism evidence="2 3">
    <name type="scientific">Portunus trituberculatus</name>
    <name type="common">Swimming crab</name>
    <name type="synonym">Neptunus trituberculatus</name>
    <dbReference type="NCBI Taxonomy" id="210409"/>
    <lineage>
        <taxon>Eukaryota</taxon>
        <taxon>Metazoa</taxon>
        <taxon>Ecdysozoa</taxon>
        <taxon>Arthropoda</taxon>
        <taxon>Crustacea</taxon>
        <taxon>Multicrustacea</taxon>
        <taxon>Malacostraca</taxon>
        <taxon>Eumalacostraca</taxon>
        <taxon>Eucarida</taxon>
        <taxon>Decapoda</taxon>
        <taxon>Pleocyemata</taxon>
        <taxon>Brachyura</taxon>
        <taxon>Eubrachyura</taxon>
        <taxon>Portunoidea</taxon>
        <taxon>Portunidae</taxon>
        <taxon>Portuninae</taxon>
        <taxon>Portunus</taxon>
    </lineage>
</organism>
<accession>A0A5B7JCP6</accession>
<comment type="caution">
    <text evidence="2">The sequence shown here is derived from an EMBL/GenBank/DDBJ whole genome shotgun (WGS) entry which is preliminary data.</text>
</comment>
<dbReference type="AlphaFoldDB" id="A0A5B7JCP6"/>
<evidence type="ECO:0000256" key="1">
    <source>
        <dbReference type="SAM" id="MobiDB-lite"/>
    </source>
</evidence>
<evidence type="ECO:0000313" key="2">
    <source>
        <dbReference type="EMBL" id="MPC94510.1"/>
    </source>
</evidence>
<sequence length="28" mass="3153">MKRASYQQSANSFTRAIYQHQGAGQPVQ</sequence>
<evidence type="ECO:0000313" key="3">
    <source>
        <dbReference type="Proteomes" id="UP000324222"/>
    </source>
</evidence>
<proteinExistence type="predicted"/>
<feature type="region of interest" description="Disordered" evidence="1">
    <location>
        <begin position="1"/>
        <end position="28"/>
    </location>
</feature>
<dbReference type="Proteomes" id="UP000324222">
    <property type="component" value="Unassembled WGS sequence"/>
</dbReference>